<evidence type="ECO:0000313" key="2">
    <source>
        <dbReference type="Proteomes" id="UP000267794"/>
    </source>
</evidence>
<evidence type="ECO:0000313" key="1">
    <source>
        <dbReference type="EMBL" id="AYE62374.1"/>
    </source>
</evidence>
<gene>
    <name evidence="1" type="ORF">BC335_2008</name>
</gene>
<accession>A0A386RH80</accession>
<dbReference type="AlphaFoldDB" id="A0A386RH80"/>
<name>A0A386RH80_LACHE</name>
<organism evidence="1 2">
    <name type="scientific">Lactobacillus helveticus</name>
    <name type="common">Lactobacillus suntoryeus</name>
    <dbReference type="NCBI Taxonomy" id="1587"/>
    <lineage>
        <taxon>Bacteria</taxon>
        <taxon>Bacillati</taxon>
        <taxon>Bacillota</taxon>
        <taxon>Bacilli</taxon>
        <taxon>Lactobacillales</taxon>
        <taxon>Lactobacillaceae</taxon>
        <taxon>Lactobacillus</taxon>
    </lineage>
</organism>
<proteinExistence type="predicted"/>
<protein>
    <submittedName>
        <fullName evidence="1">Uncharacterized protein</fullName>
    </submittedName>
</protein>
<dbReference type="EMBL" id="CP017982">
    <property type="protein sequence ID" value="AYE62374.1"/>
    <property type="molecule type" value="Genomic_DNA"/>
</dbReference>
<sequence length="57" mass="6290">MKKMIGISSDGKKFSVLTSRIFNRTNPEQAIKKPPTMEISVTSGPVKKLADKNLATR</sequence>
<dbReference type="Proteomes" id="UP000267794">
    <property type="component" value="Chromosome"/>
</dbReference>
<reference evidence="1 2" key="1">
    <citation type="submission" date="2016-10" db="EMBL/GenBank/DDBJ databases">
        <title>Complete genomic sequencing of Lactobacillus helveticus LH99 and comparative genome analysis.</title>
        <authorList>
            <person name="Li N."/>
            <person name="You C."/>
            <person name="Liu Z."/>
        </authorList>
    </citation>
    <scope>NUCLEOTIDE SEQUENCE [LARGE SCALE GENOMIC DNA]</scope>
    <source>
        <strain evidence="1 2">LH99</strain>
    </source>
</reference>